<reference evidence="9 10" key="1">
    <citation type="submission" date="2016-07" db="EMBL/GenBank/DDBJ databases">
        <title>Pervasive Adenine N6-methylation of Active Genes in Fungi.</title>
        <authorList>
            <consortium name="DOE Joint Genome Institute"/>
            <person name="Mondo S.J."/>
            <person name="Dannebaum R.O."/>
            <person name="Kuo R.C."/>
            <person name="Labutti K."/>
            <person name="Haridas S."/>
            <person name="Kuo A."/>
            <person name="Salamov A."/>
            <person name="Ahrendt S.R."/>
            <person name="Lipzen A."/>
            <person name="Sullivan W."/>
            <person name="Andreopoulos W.B."/>
            <person name="Clum A."/>
            <person name="Lindquist E."/>
            <person name="Daum C."/>
            <person name="Ramamoorthy G.K."/>
            <person name="Gryganskyi A."/>
            <person name="Culley D."/>
            <person name="Magnuson J.K."/>
            <person name="James T.Y."/>
            <person name="O'Malley M.A."/>
            <person name="Stajich J.E."/>
            <person name="Spatafora J.W."/>
            <person name="Visel A."/>
            <person name="Grigoriev I.V."/>
        </authorList>
    </citation>
    <scope>NUCLEOTIDE SEQUENCE [LARGE SCALE GENOMIC DNA]</scope>
    <source>
        <strain evidence="9 10">NRRL 1336</strain>
    </source>
</reference>
<proteinExistence type="predicted"/>
<evidence type="ECO:0000256" key="5">
    <source>
        <dbReference type="ARBA" id="ARBA00023242"/>
    </source>
</evidence>
<dbReference type="GO" id="GO:0042796">
    <property type="term" value="P:snRNA transcription by RNA polymerase III"/>
    <property type="evidence" value="ECO:0007669"/>
    <property type="project" value="TreeGrafter"/>
</dbReference>
<dbReference type="InterPro" id="IPR017930">
    <property type="entry name" value="Myb_dom"/>
</dbReference>
<keyword evidence="1" id="KW-0677">Repeat</keyword>
<feature type="compositionally biased region" description="Low complexity" evidence="6">
    <location>
        <begin position="206"/>
        <end position="218"/>
    </location>
</feature>
<feature type="domain" description="HTH myb-type" evidence="8">
    <location>
        <begin position="28"/>
        <end position="77"/>
    </location>
</feature>
<evidence type="ECO:0000256" key="6">
    <source>
        <dbReference type="SAM" id="MobiDB-lite"/>
    </source>
</evidence>
<dbReference type="Proteomes" id="UP000193560">
    <property type="component" value="Unassembled WGS sequence"/>
</dbReference>
<feature type="domain" description="HTH myb-type" evidence="8">
    <location>
        <begin position="79"/>
        <end position="128"/>
    </location>
</feature>
<evidence type="ECO:0000256" key="4">
    <source>
        <dbReference type="ARBA" id="ARBA00023163"/>
    </source>
</evidence>
<dbReference type="FunFam" id="1.10.10.60:FF:000010">
    <property type="entry name" value="Transcriptional activator Myb isoform A"/>
    <property type="match status" value="1"/>
</dbReference>
<dbReference type="GO" id="GO:0019185">
    <property type="term" value="C:snRNA-activating protein complex"/>
    <property type="evidence" value="ECO:0007669"/>
    <property type="project" value="TreeGrafter"/>
</dbReference>
<gene>
    <name evidence="9" type="ORF">BCR42DRAFT_446037</name>
</gene>
<organism evidence="9 10">
    <name type="scientific">Absidia repens</name>
    <dbReference type="NCBI Taxonomy" id="90262"/>
    <lineage>
        <taxon>Eukaryota</taxon>
        <taxon>Fungi</taxon>
        <taxon>Fungi incertae sedis</taxon>
        <taxon>Mucoromycota</taxon>
        <taxon>Mucoromycotina</taxon>
        <taxon>Mucoromycetes</taxon>
        <taxon>Mucorales</taxon>
        <taxon>Cunninghamellaceae</taxon>
        <taxon>Absidia</taxon>
    </lineage>
</organism>
<accession>A0A1X2IXL7</accession>
<protein>
    <submittedName>
        <fullName evidence="9">Homeodomain-like protein</fullName>
    </submittedName>
</protein>
<evidence type="ECO:0000313" key="10">
    <source>
        <dbReference type="Proteomes" id="UP000193560"/>
    </source>
</evidence>
<keyword evidence="3 9" id="KW-0238">DNA-binding</keyword>
<evidence type="ECO:0000256" key="2">
    <source>
        <dbReference type="ARBA" id="ARBA00023015"/>
    </source>
</evidence>
<dbReference type="PROSITE" id="PS50090">
    <property type="entry name" value="MYB_LIKE"/>
    <property type="match status" value="3"/>
</dbReference>
<keyword evidence="5" id="KW-0539">Nucleus</keyword>
<keyword evidence="4" id="KW-0804">Transcription</keyword>
<dbReference type="InterPro" id="IPR001005">
    <property type="entry name" value="SANT/Myb"/>
</dbReference>
<keyword evidence="9" id="KW-0371">Homeobox</keyword>
<dbReference type="PANTHER" id="PTHR46621:SF1">
    <property type="entry name" value="SNRNA-ACTIVATING PROTEIN COMPLEX SUBUNIT 4"/>
    <property type="match status" value="1"/>
</dbReference>
<feature type="compositionally biased region" description="Low complexity" evidence="6">
    <location>
        <begin position="298"/>
        <end position="307"/>
    </location>
</feature>
<dbReference type="AlphaFoldDB" id="A0A1X2IXL7"/>
<keyword evidence="10" id="KW-1185">Reference proteome</keyword>
<evidence type="ECO:0000259" key="8">
    <source>
        <dbReference type="PROSITE" id="PS51294"/>
    </source>
</evidence>
<dbReference type="Pfam" id="PF00249">
    <property type="entry name" value="Myb_DNA-binding"/>
    <property type="match status" value="1"/>
</dbReference>
<dbReference type="SUPFAM" id="SSF46689">
    <property type="entry name" value="Homeodomain-like"/>
    <property type="match status" value="3"/>
</dbReference>
<evidence type="ECO:0000256" key="1">
    <source>
        <dbReference type="ARBA" id="ARBA00022737"/>
    </source>
</evidence>
<evidence type="ECO:0000259" key="7">
    <source>
        <dbReference type="PROSITE" id="PS50090"/>
    </source>
</evidence>
<dbReference type="EMBL" id="MCGE01000002">
    <property type="protein sequence ID" value="ORZ24058.1"/>
    <property type="molecule type" value="Genomic_DNA"/>
</dbReference>
<feature type="region of interest" description="Disordered" evidence="6">
    <location>
        <begin position="203"/>
        <end position="264"/>
    </location>
</feature>
<feature type="domain" description="HTH myb-type" evidence="8">
    <location>
        <begin position="129"/>
        <end position="183"/>
    </location>
</feature>
<dbReference type="SMART" id="SM00717">
    <property type="entry name" value="SANT"/>
    <property type="match status" value="3"/>
</dbReference>
<comment type="caution">
    <text evidence="9">The sequence shown here is derived from an EMBL/GenBank/DDBJ whole genome shotgun (WGS) entry which is preliminary data.</text>
</comment>
<dbReference type="GO" id="GO:0042795">
    <property type="term" value="P:snRNA transcription by RNA polymerase II"/>
    <property type="evidence" value="ECO:0007669"/>
    <property type="project" value="TreeGrafter"/>
</dbReference>
<keyword evidence="2" id="KW-0805">Transcription regulation</keyword>
<feature type="compositionally biased region" description="Low complexity" evidence="6">
    <location>
        <begin position="321"/>
        <end position="335"/>
    </location>
</feature>
<evidence type="ECO:0000256" key="3">
    <source>
        <dbReference type="ARBA" id="ARBA00023125"/>
    </source>
</evidence>
<feature type="compositionally biased region" description="Low complexity" evidence="6">
    <location>
        <begin position="240"/>
        <end position="264"/>
    </location>
</feature>
<dbReference type="STRING" id="90262.A0A1X2IXL7"/>
<dbReference type="PROSITE" id="PS51294">
    <property type="entry name" value="HTH_MYB"/>
    <property type="match status" value="3"/>
</dbReference>
<dbReference type="GO" id="GO:0000978">
    <property type="term" value="F:RNA polymerase II cis-regulatory region sequence-specific DNA binding"/>
    <property type="evidence" value="ECO:0007669"/>
    <property type="project" value="TreeGrafter"/>
</dbReference>
<evidence type="ECO:0000313" key="9">
    <source>
        <dbReference type="EMBL" id="ORZ24058.1"/>
    </source>
</evidence>
<dbReference type="OrthoDB" id="2143914at2759"/>
<feature type="region of interest" description="Disordered" evidence="6">
    <location>
        <begin position="298"/>
        <end position="335"/>
    </location>
</feature>
<dbReference type="Gene3D" id="1.10.10.60">
    <property type="entry name" value="Homeodomain-like"/>
    <property type="match status" value="3"/>
</dbReference>
<dbReference type="InterPro" id="IPR051575">
    <property type="entry name" value="Myb-like_DNA-bd"/>
</dbReference>
<dbReference type="CDD" id="cd00167">
    <property type="entry name" value="SANT"/>
    <property type="match status" value="3"/>
</dbReference>
<name>A0A1X2IXL7_9FUNG</name>
<dbReference type="GO" id="GO:0001006">
    <property type="term" value="F:RNA polymerase III type 3 promoter sequence-specific DNA binding"/>
    <property type="evidence" value="ECO:0007669"/>
    <property type="project" value="TreeGrafter"/>
</dbReference>
<feature type="domain" description="Myb-like" evidence="7">
    <location>
        <begin position="74"/>
        <end position="128"/>
    </location>
</feature>
<dbReference type="Pfam" id="PF13921">
    <property type="entry name" value="Myb_DNA-bind_6"/>
    <property type="match status" value="1"/>
</dbReference>
<dbReference type="InterPro" id="IPR009057">
    <property type="entry name" value="Homeodomain-like_sf"/>
</dbReference>
<feature type="domain" description="Myb-like" evidence="7">
    <location>
        <begin position="129"/>
        <end position="179"/>
    </location>
</feature>
<sequence>MTTPTQDDPTGVFSVFKQDTSRSVPFYCRWTTEEDKLLMEAVKEYGPHKWSLIAQHVPDRTPVQCSTRWLGALNPNVHKGRWAPDEDEALTQAVQKYSNRSVLPWNRIAQNIPNRTGIQCQARWSEALDPTVRKGRWKKEEDEMLRAGVARFGCCWIRVSGMIHGRTQRQCRTRWNQIKSRKEKAMNKRVALKKDTTIKLESTVDNSSSISNNNNNNIQQEMTPPSPSSPALSMGEEKPLSLSSPPISPIKEQQQQQQQQQLSLQHEQLHWMNLPHSITVAVNPCETDYFCLSPPSPSSSLDDMLTLPDDDVDSVDHDSTQQHQQQQQQLQGLQQQQPSLFTPCEFYRFDPELPSASLMFPDSDFMLNDLLSHSLPSIL</sequence>
<feature type="domain" description="Myb-like" evidence="7">
    <location>
        <begin position="29"/>
        <end position="73"/>
    </location>
</feature>
<dbReference type="PANTHER" id="PTHR46621">
    <property type="entry name" value="SNRNA-ACTIVATING PROTEIN COMPLEX SUBUNIT 4"/>
    <property type="match status" value="1"/>
</dbReference>